<dbReference type="EMBL" id="FO704550">
    <property type="protein sequence ID" value="CDG15919.1"/>
    <property type="molecule type" value="Genomic_DNA"/>
</dbReference>
<reference evidence="1 2" key="1">
    <citation type="submission" date="2013-07" db="EMBL/GenBank/DDBJ databases">
        <authorList>
            <person name="Genoscope - CEA"/>
        </authorList>
    </citation>
    <scope>NUCLEOTIDE SEQUENCE [LARGE SCALE GENOMIC DNA]</scope>
    <source>
        <strain evidence="2">FRM16 / DSM 17909</strain>
    </source>
</reference>
<evidence type="ECO:0000313" key="1">
    <source>
        <dbReference type="EMBL" id="CDG15919.1"/>
    </source>
</evidence>
<sequence>MMNSDNAQKLSEYILTFYRARSYWNHHFFINAHLNVSGS</sequence>
<accession>A0A068QMM9</accession>
<name>A0A068QMM9_9GAMM</name>
<dbReference type="Proteomes" id="UP000032721">
    <property type="component" value="Chromosome"/>
</dbReference>
<dbReference type="HOGENOM" id="CLU_3319466_0_0_6"/>
<gene>
    <name evidence="1" type="ORF">XDD1_0208</name>
</gene>
<dbReference type="KEGG" id="xdo:XDD1_0208"/>
<organism evidence="1 2">
    <name type="scientific">Xenorhabdus doucetiae</name>
    <dbReference type="NCBI Taxonomy" id="351671"/>
    <lineage>
        <taxon>Bacteria</taxon>
        <taxon>Pseudomonadati</taxon>
        <taxon>Pseudomonadota</taxon>
        <taxon>Gammaproteobacteria</taxon>
        <taxon>Enterobacterales</taxon>
        <taxon>Morganellaceae</taxon>
        <taxon>Xenorhabdus</taxon>
    </lineage>
</organism>
<dbReference type="AlphaFoldDB" id="A0A068QMM9"/>
<proteinExistence type="predicted"/>
<protein>
    <submittedName>
        <fullName evidence="1">Uncharacterized protein</fullName>
    </submittedName>
</protein>
<dbReference type="STRING" id="351671.XDD1_0208"/>
<evidence type="ECO:0000313" key="2">
    <source>
        <dbReference type="Proteomes" id="UP000032721"/>
    </source>
</evidence>